<protein>
    <submittedName>
        <fullName evidence="2">Glycosyltransferase family 4 protein</fullName>
    </submittedName>
</protein>
<dbReference type="RefSeq" id="WP_223704416.1">
    <property type="nucleotide sequence ID" value="NZ_JAINUY010000001.1"/>
</dbReference>
<gene>
    <name evidence="2" type="ORF">K6T82_02410</name>
</gene>
<feature type="domain" description="Glycosyl transferase family 1" evidence="1">
    <location>
        <begin position="240"/>
        <end position="390"/>
    </location>
</feature>
<proteinExistence type="predicted"/>
<dbReference type="GO" id="GO:0016757">
    <property type="term" value="F:glycosyltransferase activity"/>
    <property type="evidence" value="ECO:0007669"/>
    <property type="project" value="InterPro"/>
</dbReference>
<keyword evidence="3" id="KW-1185">Reference proteome</keyword>
<dbReference type="Pfam" id="PF00534">
    <property type="entry name" value="Glycos_transf_1"/>
    <property type="match status" value="1"/>
</dbReference>
<comment type="caution">
    <text evidence="2">The sequence shown here is derived from an EMBL/GenBank/DDBJ whole genome shotgun (WGS) entry which is preliminary data.</text>
</comment>
<dbReference type="EMBL" id="JAINUY010000001">
    <property type="protein sequence ID" value="MBZ4033600.1"/>
    <property type="molecule type" value="Genomic_DNA"/>
</dbReference>
<dbReference type="Gene3D" id="3.40.50.2000">
    <property type="entry name" value="Glycogen Phosphorylase B"/>
    <property type="match status" value="2"/>
</dbReference>
<reference evidence="2 3" key="1">
    <citation type="journal article" date="2023" name="Antonie Van Leeuwenhoek">
        <title>Flavobacterium potami sp. nov., a multi-metal resistance genes harbouring bacterium isolated from shallow river silt.</title>
        <authorList>
            <person name="Li S."/>
            <person name="Mao S."/>
            <person name="Mu W."/>
            <person name="Guo B."/>
            <person name="Li C."/>
            <person name="Zhu Q."/>
            <person name="Hou X."/>
            <person name="Zhao Y."/>
            <person name="Wei S."/>
            <person name="Liu H."/>
            <person name="Liu A."/>
        </authorList>
    </citation>
    <scope>NUCLEOTIDE SEQUENCE [LARGE SCALE GENOMIC DNA]</scope>
    <source>
        <strain evidence="2 3">17A</strain>
    </source>
</reference>
<dbReference type="CDD" id="cd03801">
    <property type="entry name" value="GT4_PimA-like"/>
    <property type="match status" value="1"/>
</dbReference>
<dbReference type="PANTHER" id="PTHR12526">
    <property type="entry name" value="GLYCOSYLTRANSFERASE"/>
    <property type="match status" value="1"/>
</dbReference>
<dbReference type="SUPFAM" id="SSF53756">
    <property type="entry name" value="UDP-Glycosyltransferase/glycogen phosphorylase"/>
    <property type="match status" value="1"/>
</dbReference>
<accession>A0A9X1H7H0</accession>
<evidence type="ECO:0000313" key="2">
    <source>
        <dbReference type="EMBL" id="MBZ4033600.1"/>
    </source>
</evidence>
<evidence type="ECO:0000313" key="3">
    <source>
        <dbReference type="Proteomes" id="UP001139366"/>
    </source>
</evidence>
<sequence>MKILISHPSGNSNVRAIAKGFLTQGLLYQFHTSIAVFPNNFWHKIAQLKGLGDIKRRSYDSGLESYTEVYPTKELGRMIASKLSLHSLTKSETGLFCVDKVYQNLDKKISRKLQTAKKKGLTAVYAYEDGALETFTAAKKLGLECIYDLPIAYHTLLQELLHEEALRKPHWAFTLGGGINDSAQKLERKRKELELADTIVVASDFVRESLPKWASEKKIIQSPFGTPFSSNQFDLEEKNTNQKLRILFVGSMTQRKGLSDLFEAVKLVDSSKVELVVLGSLAAPISFYNNQVKFTYEPTRSHDKVLELMRSCDVFCLPSIVEGRALVIQEAMSQGLPIIITANTGAEDLVVTEETGFLVPIRNPEAIAEKINWFLDNRNKIFQMGKKAKQLADTYSWDSYADKICNVLNSKSN</sequence>
<dbReference type="InterPro" id="IPR001296">
    <property type="entry name" value="Glyco_trans_1"/>
</dbReference>
<organism evidence="2 3">
    <name type="scientific">Flavobacterium potami</name>
    <dbReference type="NCBI Taxonomy" id="2872310"/>
    <lineage>
        <taxon>Bacteria</taxon>
        <taxon>Pseudomonadati</taxon>
        <taxon>Bacteroidota</taxon>
        <taxon>Flavobacteriia</taxon>
        <taxon>Flavobacteriales</taxon>
        <taxon>Flavobacteriaceae</taxon>
        <taxon>Flavobacterium</taxon>
    </lineage>
</organism>
<evidence type="ECO:0000259" key="1">
    <source>
        <dbReference type="Pfam" id="PF00534"/>
    </source>
</evidence>
<name>A0A9X1H7H0_9FLAO</name>
<dbReference type="AlphaFoldDB" id="A0A9X1H7H0"/>
<dbReference type="Proteomes" id="UP001139366">
    <property type="component" value="Unassembled WGS sequence"/>
</dbReference>